<dbReference type="RefSeq" id="WP_179429127.1">
    <property type="nucleotide sequence ID" value="NZ_JACBZP010000001.1"/>
</dbReference>
<keyword evidence="3" id="KW-1185">Reference proteome</keyword>
<dbReference type="SUPFAM" id="SSF52980">
    <property type="entry name" value="Restriction endonuclease-like"/>
    <property type="match status" value="1"/>
</dbReference>
<evidence type="ECO:0000259" key="1">
    <source>
        <dbReference type="Pfam" id="PF13338"/>
    </source>
</evidence>
<comment type="caution">
    <text evidence="2">The sequence shown here is derived from an EMBL/GenBank/DDBJ whole genome shotgun (WGS) entry which is preliminary data.</text>
</comment>
<name>A0A7Z0IIY3_9MICO</name>
<evidence type="ECO:0000313" key="2">
    <source>
        <dbReference type="EMBL" id="NYI68842.1"/>
    </source>
</evidence>
<protein>
    <submittedName>
        <fullName evidence="2">Putative transcriptional regulator of viral defense system/very-short-patch-repair endonuclease</fullName>
    </submittedName>
</protein>
<keyword evidence="2" id="KW-0255">Endonuclease</keyword>
<organism evidence="2 3">
    <name type="scientific">Spelaeicoccus albus</name>
    <dbReference type="NCBI Taxonomy" id="1280376"/>
    <lineage>
        <taxon>Bacteria</taxon>
        <taxon>Bacillati</taxon>
        <taxon>Actinomycetota</taxon>
        <taxon>Actinomycetes</taxon>
        <taxon>Micrococcales</taxon>
        <taxon>Brevibacteriaceae</taxon>
        <taxon>Spelaeicoccus</taxon>
    </lineage>
</organism>
<dbReference type="Proteomes" id="UP000539111">
    <property type="component" value="Unassembled WGS sequence"/>
</dbReference>
<dbReference type="Gene3D" id="3.40.960.10">
    <property type="entry name" value="VSR Endonuclease"/>
    <property type="match status" value="1"/>
</dbReference>
<dbReference type="AlphaFoldDB" id="A0A7Z0IIY3"/>
<keyword evidence="2" id="KW-0378">Hydrolase</keyword>
<dbReference type="EMBL" id="JACBZP010000001">
    <property type="protein sequence ID" value="NYI68842.1"/>
    <property type="molecule type" value="Genomic_DNA"/>
</dbReference>
<keyword evidence="2" id="KW-0540">Nuclease</keyword>
<dbReference type="InterPro" id="IPR025159">
    <property type="entry name" value="AbiEi_N"/>
</dbReference>
<dbReference type="InterPro" id="IPR011335">
    <property type="entry name" value="Restrct_endonuc-II-like"/>
</dbReference>
<gene>
    <name evidence="2" type="ORF">BJY26_003148</name>
</gene>
<accession>A0A7Z0IIY3</accession>
<sequence>MTFHLPADVAQIASRQYGLITSRQAEMHGMTRKMQSDRVQRGDLVRVVHGVLAIRSEWDERDADARYDARLYGAALRGMARMPYSAFSHRSAAFLHSLALLTRPHDIDITKVSCRTERRADGIRLHRADVSGEVMALRNRAVTSLDRTVVDCAAALSFTDGVAMVESAMHKFVPKRDRSPESAAAAAARCRAVWLERLNRLRPRGAAVARTSIEFAGAASESAAESLARVVFKDLGLPDPVQQIETRTRNRVYFSDFGFPSLGVIVEVDGEMKYREPYSKDVAATLSAERQRHNDIQELGWEIVRLTWKDLHHPGEVYRRIADAARRAQARKSRSR</sequence>
<proteinExistence type="predicted"/>
<feature type="domain" description="AbiEi antitoxin N-terminal" evidence="1">
    <location>
        <begin position="9"/>
        <end position="53"/>
    </location>
</feature>
<evidence type="ECO:0000313" key="3">
    <source>
        <dbReference type="Proteomes" id="UP000539111"/>
    </source>
</evidence>
<reference evidence="2 3" key="1">
    <citation type="submission" date="2020-07" db="EMBL/GenBank/DDBJ databases">
        <title>Sequencing the genomes of 1000 actinobacteria strains.</title>
        <authorList>
            <person name="Klenk H.-P."/>
        </authorList>
    </citation>
    <scope>NUCLEOTIDE SEQUENCE [LARGE SCALE GENOMIC DNA]</scope>
    <source>
        <strain evidence="2 3">DSM 26341</strain>
    </source>
</reference>
<dbReference type="Pfam" id="PF13338">
    <property type="entry name" value="AbiEi_4"/>
    <property type="match status" value="1"/>
</dbReference>
<dbReference type="GO" id="GO:0004519">
    <property type="term" value="F:endonuclease activity"/>
    <property type="evidence" value="ECO:0007669"/>
    <property type="project" value="UniProtKB-KW"/>
</dbReference>